<dbReference type="Proteomes" id="UP000761411">
    <property type="component" value="Unassembled WGS sequence"/>
</dbReference>
<gene>
    <name evidence="2" type="ORF">DYI25_18080</name>
</gene>
<feature type="transmembrane region" description="Helical" evidence="1">
    <location>
        <begin position="93"/>
        <end position="117"/>
    </location>
</feature>
<organism evidence="2 3">
    <name type="scientific">Mesobacillus boroniphilus</name>
    <dbReference type="NCBI Taxonomy" id="308892"/>
    <lineage>
        <taxon>Bacteria</taxon>
        <taxon>Bacillati</taxon>
        <taxon>Bacillota</taxon>
        <taxon>Bacilli</taxon>
        <taxon>Bacillales</taxon>
        <taxon>Bacillaceae</taxon>
        <taxon>Mesobacillus</taxon>
    </lineage>
</organism>
<name>A0A944GY47_9BACI</name>
<evidence type="ECO:0000313" key="3">
    <source>
        <dbReference type="Proteomes" id="UP000761411"/>
    </source>
</evidence>
<reference evidence="2 3" key="1">
    <citation type="journal article" date="2021" name="Microorganisms">
        <title>Bacterial Dimethylsulfoniopropionate Biosynthesis in the East China Sea.</title>
        <authorList>
            <person name="Liu J."/>
            <person name="Zhang Y."/>
            <person name="Liu J."/>
            <person name="Zhong H."/>
            <person name="Williams B.T."/>
            <person name="Zheng Y."/>
            <person name="Curson A.R.J."/>
            <person name="Sun C."/>
            <person name="Sun H."/>
            <person name="Song D."/>
            <person name="Wagner Mackenzie B."/>
            <person name="Bermejo Martinez A."/>
            <person name="Todd J.D."/>
            <person name="Zhang X.H."/>
        </authorList>
    </citation>
    <scope>NUCLEOTIDE SEQUENCE [LARGE SCALE GENOMIC DNA]</scope>
    <source>
        <strain evidence="2 3">ESS08</strain>
    </source>
</reference>
<evidence type="ECO:0000313" key="2">
    <source>
        <dbReference type="EMBL" id="MBS8266334.1"/>
    </source>
</evidence>
<protein>
    <submittedName>
        <fullName evidence="2">Uncharacterized protein</fullName>
    </submittedName>
</protein>
<comment type="caution">
    <text evidence="2">The sequence shown here is derived from an EMBL/GenBank/DDBJ whole genome shotgun (WGS) entry which is preliminary data.</text>
</comment>
<feature type="transmembrane region" description="Helical" evidence="1">
    <location>
        <begin position="46"/>
        <end position="66"/>
    </location>
</feature>
<proteinExistence type="predicted"/>
<keyword evidence="1" id="KW-0812">Transmembrane</keyword>
<dbReference type="AlphaFoldDB" id="A0A944GY47"/>
<sequence>MQFTEIVVFAIVWGGLMTYFLIPFDNKISIEGTFPKAFMVSLKKQVFHKKAILAFALLLVTLITIWSDFKSAVVYDILHGITRESAADPQEQAIFYMISVMIYAALLYLFLAVRWTVKAVKAAKID</sequence>
<keyword evidence="1" id="KW-1133">Transmembrane helix</keyword>
<dbReference type="EMBL" id="QTKX01000003">
    <property type="protein sequence ID" value="MBS8266334.1"/>
    <property type="molecule type" value="Genomic_DNA"/>
</dbReference>
<keyword evidence="1" id="KW-0472">Membrane</keyword>
<dbReference type="RefSeq" id="WP_213371561.1">
    <property type="nucleotide sequence ID" value="NZ_QTKX01000003.1"/>
</dbReference>
<keyword evidence="3" id="KW-1185">Reference proteome</keyword>
<feature type="transmembrane region" description="Helical" evidence="1">
    <location>
        <begin position="6"/>
        <end position="25"/>
    </location>
</feature>
<evidence type="ECO:0000256" key="1">
    <source>
        <dbReference type="SAM" id="Phobius"/>
    </source>
</evidence>
<accession>A0A944GY47</accession>